<evidence type="ECO:0000256" key="3">
    <source>
        <dbReference type="ARBA" id="ARBA00023315"/>
    </source>
</evidence>
<dbReference type="RefSeq" id="WP_039744705.1">
    <property type="nucleotide sequence ID" value="NZ_CP009788.1"/>
</dbReference>
<keyword evidence="3" id="KW-0012">Acyltransferase</keyword>
<dbReference type="GO" id="GO:0004314">
    <property type="term" value="F:[acyl-carrier-protein] S-malonyltransferase activity"/>
    <property type="evidence" value="ECO:0007669"/>
    <property type="project" value="UniProtKB-EC"/>
</dbReference>
<sequence>MICFIFPGQPLAPPATLPDDPLFREIADLARERAAFDLPSFSWLGPPATDQVALQIYGVAMSLYRTRQLREDGVTPQRVAEHSMGIYPALAAAGALPAGEVLELTARSGRAMAAMGATNQYALGCIVGLTLEPLLAIAENNGIFLANHNTSRHFLLSGERGRMEEACAEALAHGAFSVKIFPCDAPLHSPLMGEIADDLTAVFADYRYREPAIPLMDHIEQEFLTAADLASFMTRELTLPVNWERTYRALRRGGCSRFHEVGVGDSLKKYNRWIESETGR</sequence>
<name>A0A0B5BDL7_9BACT</name>
<dbReference type="GO" id="GO:0006633">
    <property type="term" value="P:fatty acid biosynthetic process"/>
    <property type="evidence" value="ECO:0007669"/>
    <property type="project" value="TreeGrafter"/>
</dbReference>
<evidence type="ECO:0000313" key="6">
    <source>
        <dbReference type="EMBL" id="AJE04567.1"/>
    </source>
</evidence>
<dbReference type="InterPro" id="IPR016036">
    <property type="entry name" value="Malonyl_transacylase_ACP-bd"/>
</dbReference>
<evidence type="ECO:0000259" key="5">
    <source>
        <dbReference type="SMART" id="SM00827"/>
    </source>
</evidence>
<evidence type="ECO:0000256" key="1">
    <source>
        <dbReference type="ARBA" id="ARBA00013258"/>
    </source>
</evidence>
<proteinExistence type="predicted"/>
<dbReference type="STRING" id="345632.GPICK_15410"/>
<dbReference type="SUPFAM" id="SSF55048">
    <property type="entry name" value="Probable ACP-binding domain of malonyl-CoA ACP transacylase"/>
    <property type="match status" value="1"/>
</dbReference>
<dbReference type="InterPro" id="IPR014043">
    <property type="entry name" value="Acyl_transferase_dom"/>
</dbReference>
<dbReference type="Pfam" id="PF00698">
    <property type="entry name" value="Acyl_transf_1"/>
    <property type="match status" value="1"/>
</dbReference>
<evidence type="ECO:0000256" key="4">
    <source>
        <dbReference type="ARBA" id="ARBA00048462"/>
    </source>
</evidence>
<keyword evidence="2" id="KW-0808">Transferase</keyword>
<dbReference type="Gene3D" id="3.30.70.250">
    <property type="entry name" value="Malonyl-CoA ACP transacylase, ACP-binding"/>
    <property type="match status" value="1"/>
</dbReference>
<comment type="catalytic activity">
    <reaction evidence="4">
        <text>holo-[ACP] + malonyl-CoA = malonyl-[ACP] + CoA</text>
        <dbReference type="Rhea" id="RHEA:41792"/>
        <dbReference type="Rhea" id="RHEA-COMP:9623"/>
        <dbReference type="Rhea" id="RHEA-COMP:9685"/>
        <dbReference type="ChEBI" id="CHEBI:57287"/>
        <dbReference type="ChEBI" id="CHEBI:57384"/>
        <dbReference type="ChEBI" id="CHEBI:64479"/>
        <dbReference type="ChEBI" id="CHEBI:78449"/>
        <dbReference type="EC" id="2.3.1.39"/>
    </reaction>
</comment>
<evidence type="ECO:0000256" key="2">
    <source>
        <dbReference type="ARBA" id="ARBA00022679"/>
    </source>
</evidence>
<dbReference type="EC" id="2.3.1.39" evidence="1"/>
<feature type="domain" description="Malonyl-CoA:ACP transacylase (MAT)" evidence="5">
    <location>
        <begin position="5"/>
        <end position="273"/>
    </location>
</feature>
<evidence type="ECO:0000313" key="7">
    <source>
        <dbReference type="Proteomes" id="UP000057609"/>
    </source>
</evidence>
<dbReference type="Proteomes" id="UP000057609">
    <property type="component" value="Chromosome"/>
</dbReference>
<dbReference type="KEGG" id="gpi:GPICK_15410"/>
<dbReference type="InterPro" id="IPR001227">
    <property type="entry name" value="Ac_transferase_dom_sf"/>
</dbReference>
<dbReference type="GO" id="GO:0005829">
    <property type="term" value="C:cytosol"/>
    <property type="evidence" value="ECO:0007669"/>
    <property type="project" value="TreeGrafter"/>
</dbReference>
<reference evidence="6 7" key="1">
    <citation type="journal article" date="2015" name="Genome Announc.">
        <title>Complete Genome of Geobacter pickeringii G13T, a Metal-Reducing Isolate from Sedimentary Kaolin Deposits.</title>
        <authorList>
            <person name="Badalamenti J.P."/>
            <person name="Bond D.R."/>
        </authorList>
    </citation>
    <scope>NUCLEOTIDE SEQUENCE [LARGE SCALE GENOMIC DNA]</scope>
    <source>
        <strain evidence="6 7">G13</strain>
    </source>
</reference>
<protein>
    <recommendedName>
        <fullName evidence="1">[acyl-carrier-protein] S-malonyltransferase</fullName>
        <ecNumber evidence="1">2.3.1.39</ecNumber>
    </recommendedName>
</protein>
<dbReference type="SUPFAM" id="SSF52151">
    <property type="entry name" value="FabD/lysophospholipase-like"/>
    <property type="match status" value="1"/>
</dbReference>
<dbReference type="InterPro" id="IPR016035">
    <property type="entry name" value="Acyl_Trfase/lysoPLipase"/>
</dbReference>
<keyword evidence="7" id="KW-1185">Reference proteome</keyword>
<dbReference type="Gene3D" id="3.40.366.10">
    <property type="entry name" value="Malonyl-Coenzyme A Acyl Carrier Protein, domain 2"/>
    <property type="match status" value="1"/>
</dbReference>
<dbReference type="AlphaFoldDB" id="A0A0B5BDL7"/>
<gene>
    <name evidence="6" type="ORF">GPICK_15410</name>
</gene>
<dbReference type="EMBL" id="CP009788">
    <property type="protein sequence ID" value="AJE04567.1"/>
    <property type="molecule type" value="Genomic_DNA"/>
</dbReference>
<dbReference type="InterPro" id="IPR050858">
    <property type="entry name" value="Mal-CoA-ACP_Trans/PKS_FabD"/>
</dbReference>
<accession>A0A0B5BDL7</accession>
<dbReference type="PANTHER" id="PTHR42681">
    <property type="entry name" value="MALONYL-COA-ACYL CARRIER PROTEIN TRANSACYLASE, MITOCHONDRIAL"/>
    <property type="match status" value="1"/>
</dbReference>
<dbReference type="SMART" id="SM00827">
    <property type="entry name" value="PKS_AT"/>
    <property type="match status" value="1"/>
</dbReference>
<dbReference type="PANTHER" id="PTHR42681:SF1">
    <property type="entry name" value="MALONYL-COA-ACYL CARRIER PROTEIN TRANSACYLASE, MITOCHONDRIAL"/>
    <property type="match status" value="1"/>
</dbReference>
<dbReference type="HOGENOM" id="CLU_030558_4_1_7"/>
<organism evidence="6 7">
    <name type="scientific">Geobacter pickeringii</name>
    <dbReference type="NCBI Taxonomy" id="345632"/>
    <lineage>
        <taxon>Bacteria</taxon>
        <taxon>Pseudomonadati</taxon>
        <taxon>Thermodesulfobacteriota</taxon>
        <taxon>Desulfuromonadia</taxon>
        <taxon>Geobacterales</taxon>
        <taxon>Geobacteraceae</taxon>
        <taxon>Geobacter</taxon>
    </lineage>
</organism>
<dbReference type="OrthoDB" id="5393437at2"/>